<evidence type="ECO:0000259" key="6">
    <source>
        <dbReference type="Pfam" id="PF01266"/>
    </source>
</evidence>
<accession>A0ABR3WG01</accession>
<keyword evidence="4" id="KW-0274">FAD</keyword>
<dbReference type="EMBL" id="JAZHXJ010000447">
    <property type="protein sequence ID" value="KAL1860648.1"/>
    <property type="molecule type" value="Genomic_DNA"/>
</dbReference>
<evidence type="ECO:0000256" key="3">
    <source>
        <dbReference type="ARBA" id="ARBA00022630"/>
    </source>
</evidence>
<keyword evidence="5" id="KW-0560">Oxidoreductase</keyword>
<gene>
    <name evidence="7" type="ORF">VTK73DRAFT_7222</name>
</gene>
<dbReference type="SUPFAM" id="SSF51905">
    <property type="entry name" value="FAD/NAD(P)-binding domain"/>
    <property type="match status" value="1"/>
</dbReference>
<keyword evidence="3" id="KW-0285">Flavoprotein</keyword>
<comment type="caution">
    <text evidence="7">The sequence shown here is derived from an EMBL/GenBank/DDBJ whole genome shotgun (WGS) entry which is preliminary data.</text>
</comment>
<proteinExistence type="inferred from homology"/>
<evidence type="ECO:0000256" key="4">
    <source>
        <dbReference type="ARBA" id="ARBA00022827"/>
    </source>
</evidence>
<dbReference type="PANTHER" id="PTHR10961">
    <property type="entry name" value="PEROXISOMAL SARCOSINE OXIDASE"/>
    <property type="match status" value="1"/>
</dbReference>
<evidence type="ECO:0000256" key="2">
    <source>
        <dbReference type="ARBA" id="ARBA00010989"/>
    </source>
</evidence>
<dbReference type="InterPro" id="IPR036188">
    <property type="entry name" value="FAD/NAD-bd_sf"/>
</dbReference>
<keyword evidence="8" id="KW-1185">Reference proteome</keyword>
<dbReference type="Gene3D" id="3.30.9.10">
    <property type="entry name" value="D-Amino Acid Oxidase, subunit A, domain 2"/>
    <property type="match status" value="1"/>
</dbReference>
<dbReference type="Pfam" id="PF01266">
    <property type="entry name" value="DAO"/>
    <property type="match status" value="1"/>
</dbReference>
<protein>
    <recommendedName>
        <fullName evidence="6">FAD dependent oxidoreductase domain-containing protein</fullName>
    </recommendedName>
</protein>
<dbReference type="InterPro" id="IPR045170">
    <property type="entry name" value="MTOX"/>
</dbReference>
<evidence type="ECO:0000256" key="1">
    <source>
        <dbReference type="ARBA" id="ARBA00001974"/>
    </source>
</evidence>
<organism evidence="7 8">
    <name type="scientific">Phialemonium thermophilum</name>
    <dbReference type="NCBI Taxonomy" id="223376"/>
    <lineage>
        <taxon>Eukaryota</taxon>
        <taxon>Fungi</taxon>
        <taxon>Dikarya</taxon>
        <taxon>Ascomycota</taxon>
        <taxon>Pezizomycotina</taxon>
        <taxon>Sordariomycetes</taxon>
        <taxon>Sordariomycetidae</taxon>
        <taxon>Cephalothecales</taxon>
        <taxon>Cephalothecaceae</taxon>
        <taxon>Phialemonium</taxon>
    </lineage>
</organism>
<sequence>MSAGSSPSYVIIGSGVFGASTALHLIRAHPDADVTLVDRDAHDAPTRVAASWDWNKVVRADYADILYTKLALEAQALWRTDPIWKPFYHESGVVWISRTSFAKDVVANHAALGAGAKLGAYPVEEARKMYGGLLDGADYTGVQEVLVNRGSGWAEAKEALQSTIEAAMGLGVRYVTAEVTGVRLEGDGSRRQCRGVVTADGRTLSADRVVVCAGAYTPKLLVDSAPDWPDLHAGERILASGITEATAPLSHEDRPILDTMPVCCNVNPVERGEEVGCLPLPALHAFKCWGQVHFRNTITHPVTGQSLSAPPLKRDYAQWEVSPALRDDVQWALRSVFGDRKSNLAHLKMENHRICWDAWTPTEDFIVSPHSACDGLFIATCGSFHGFKFLPVIGKYVVAMLAGELDPVWREKWAWDRERPPVGRRGEFARHELKDWLSAGQDD</sequence>
<evidence type="ECO:0000313" key="7">
    <source>
        <dbReference type="EMBL" id="KAL1860648.1"/>
    </source>
</evidence>
<comment type="similarity">
    <text evidence="2">Belongs to the MSOX/MTOX family.</text>
</comment>
<dbReference type="PANTHER" id="PTHR10961:SF37">
    <property type="entry name" value="FAD DEPENDENT OXIDOREDUCTASE DOMAIN-CONTAINING PROTEIN"/>
    <property type="match status" value="1"/>
</dbReference>
<reference evidence="7 8" key="1">
    <citation type="journal article" date="2024" name="Commun. Biol.">
        <title>Comparative genomic analysis of thermophilic fungi reveals convergent evolutionary adaptations and gene losses.</title>
        <authorList>
            <person name="Steindorff A.S."/>
            <person name="Aguilar-Pontes M.V."/>
            <person name="Robinson A.J."/>
            <person name="Andreopoulos B."/>
            <person name="LaButti K."/>
            <person name="Kuo A."/>
            <person name="Mondo S."/>
            <person name="Riley R."/>
            <person name="Otillar R."/>
            <person name="Haridas S."/>
            <person name="Lipzen A."/>
            <person name="Grimwood J."/>
            <person name="Schmutz J."/>
            <person name="Clum A."/>
            <person name="Reid I.D."/>
            <person name="Moisan M.C."/>
            <person name="Butler G."/>
            <person name="Nguyen T.T.M."/>
            <person name="Dewar K."/>
            <person name="Conant G."/>
            <person name="Drula E."/>
            <person name="Henrissat B."/>
            <person name="Hansel C."/>
            <person name="Singer S."/>
            <person name="Hutchinson M.I."/>
            <person name="de Vries R.P."/>
            <person name="Natvig D.O."/>
            <person name="Powell A.J."/>
            <person name="Tsang A."/>
            <person name="Grigoriev I.V."/>
        </authorList>
    </citation>
    <scope>NUCLEOTIDE SEQUENCE [LARGE SCALE GENOMIC DNA]</scope>
    <source>
        <strain evidence="7 8">ATCC 24622</strain>
    </source>
</reference>
<dbReference type="Gene3D" id="3.50.50.60">
    <property type="entry name" value="FAD/NAD(P)-binding domain"/>
    <property type="match status" value="1"/>
</dbReference>
<name>A0ABR3WG01_9PEZI</name>
<dbReference type="InterPro" id="IPR006076">
    <property type="entry name" value="FAD-dep_OxRdtase"/>
</dbReference>
<feature type="domain" description="FAD dependent oxidoreductase" evidence="6">
    <location>
        <begin position="9"/>
        <end position="399"/>
    </location>
</feature>
<comment type="cofactor">
    <cofactor evidence="1">
        <name>FAD</name>
        <dbReference type="ChEBI" id="CHEBI:57692"/>
    </cofactor>
</comment>
<evidence type="ECO:0000313" key="8">
    <source>
        <dbReference type="Proteomes" id="UP001586593"/>
    </source>
</evidence>
<evidence type="ECO:0000256" key="5">
    <source>
        <dbReference type="ARBA" id="ARBA00023002"/>
    </source>
</evidence>
<dbReference type="Proteomes" id="UP001586593">
    <property type="component" value="Unassembled WGS sequence"/>
</dbReference>